<evidence type="ECO:0000256" key="1">
    <source>
        <dbReference type="SAM" id="MobiDB-lite"/>
    </source>
</evidence>
<dbReference type="OrthoDB" id="337750at2759"/>
<gene>
    <name evidence="2" type="ORF">HPP92_007085</name>
</gene>
<name>A0A835V5J9_VANPL</name>
<organism evidence="2 3">
    <name type="scientific">Vanilla planifolia</name>
    <name type="common">Vanilla</name>
    <dbReference type="NCBI Taxonomy" id="51239"/>
    <lineage>
        <taxon>Eukaryota</taxon>
        <taxon>Viridiplantae</taxon>
        <taxon>Streptophyta</taxon>
        <taxon>Embryophyta</taxon>
        <taxon>Tracheophyta</taxon>
        <taxon>Spermatophyta</taxon>
        <taxon>Magnoliopsida</taxon>
        <taxon>Liliopsida</taxon>
        <taxon>Asparagales</taxon>
        <taxon>Orchidaceae</taxon>
        <taxon>Vanilloideae</taxon>
        <taxon>Vanilleae</taxon>
        <taxon>Vanilla</taxon>
    </lineage>
</organism>
<feature type="compositionally biased region" description="Basic residues" evidence="1">
    <location>
        <begin position="100"/>
        <end position="109"/>
    </location>
</feature>
<sequence>MVVTGGRRIRVRLGEGPERRYHIQGRQKGQENTQSTREVVTINNNTGLHESGNWNEPRCRAPAGGGAANMAFVLGSCLKPDREISKISGSQMEGRWPRSQQRRVGCHAA</sequence>
<accession>A0A835V5J9</accession>
<proteinExistence type="predicted"/>
<dbReference type="Proteomes" id="UP000636800">
    <property type="component" value="Chromosome 3"/>
</dbReference>
<evidence type="ECO:0000313" key="2">
    <source>
        <dbReference type="EMBL" id="KAG0488274.1"/>
    </source>
</evidence>
<feature type="region of interest" description="Disordered" evidence="1">
    <location>
        <begin position="88"/>
        <end position="109"/>
    </location>
</feature>
<reference evidence="2 3" key="1">
    <citation type="journal article" date="2020" name="Nat. Food">
        <title>A phased Vanilla planifolia genome enables genetic improvement of flavour and production.</title>
        <authorList>
            <person name="Hasing T."/>
            <person name="Tang H."/>
            <person name="Brym M."/>
            <person name="Khazi F."/>
            <person name="Huang T."/>
            <person name="Chambers A.H."/>
        </authorList>
    </citation>
    <scope>NUCLEOTIDE SEQUENCE [LARGE SCALE GENOMIC DNA]</scope>
    <source>
        <tissue evidence="2">Leaf</tissue>
    </source>
</reference>
<evidence type="ECO:0000313" key="3">
    <source>
        <dbReference type="Proteomes" id="UP000636800"/>
    </source>
</evidence>
<protein>
    <submittedName>
        <fullName evidence="2">Uncharacterized protein</fullName>
    </submittedName>
</protein>
<keyword evidence="3" id="KW-1185">Reference proteome</keyword>
<comment type="caution">
    <text evidence="2">The sequence shown here is derived from an EMBL/GenBank/DDBJ whole genome shotgun (WGS) entry which is preliminary data.</text>
</comment>
<dbReference type="EMBL" id="JADCNL010000003">
    <property type="protein sequence ID" value="KAG0488274.1"/>
    <property type="molecule type" value="Genomic_DNA"/>
</dbReference>
<dbReference type="AlphaFoldDB" id="A0A835V5J9"/>